<proteinExistence type="predicted"/>
<keyword evidence="3" id="KW-1185">Reference proteome</keyword>
<name>A0ABP8J4I9_9MICO</name>
<evidence type="ECO:0000313" key="2">
    <source>
        <dbReference type="EMBL" id="GAA4384889.1"/>
    </source>
</evidence>
<protein>
    <submittedName>
        <fullName evidence="2">Uncharacterized protein</fullName>
    </submittedName>
</protein>
<sequence length="86" mass="9689">MRNASMLHNRRYRIDDDITEQIPGPAPRRAEAHGGTRPGPMDRHPVSLRCGAHASSWRMKCNGWNQSSGGRRPRKRLRGRSAPPPP</sequence>
<feature type="compositionally biased region" description="Basic and acidic residues" evidence="1">
    <location>
        <begin position="28"/>
        <end position="45"/>
    </location>
</feature>
<feature type="region of interest" description="Disordered" evidence="1">
    <location>
        <begin position="60"/>
        <end position="86"/>
    </location>
</feature>
<comment type="caution">
    <text evidence="2">The sequence shown here is derived from an EMBL/GenBank/DDBJ whole genome shotgun (WGS) entry which is preliminary data.</text>
</comment>
<dbReference type="Proteomes" id="UP001500642">
    <property type="component" value="Unassembled WGS sequence"/>
</dbReference>
<feature type="region of interest" description="Disordered" evidence="1">
    <location>
        <begin position="1"/>
        <end position="48"/>
    </location>
</feature>
<organism evidence="2 3">
    <name type="scientific">Brevibacterium pityocampae</name>
    <dbReference type="NCBI Taxonomy" id="506594"/>
    <lineage>
        <taxon>Bacteria</taxon>
        <taxon>Bacillati</taxon>
        <taxon>Actinomycetota</taxon>
        <taxon>Actinomycetes</taxon>
        <taxon>Micrococcales</taxon>
        <taxon>Brevibacteriaceae</taxon>
        <taxon>Brevibacterium</taxon>
    </lineage>
</organism>
<gene>
    <name evidence="2" type="ORF">GCM10023167_06140</name>
</gene>
<reference evidence="3" key="1">
    <citation type="journal article" date="2019" name="Int. J. Syst. Evol. Microbiol.">
        <title>The Global Catalogue of Microorganisms (GCM) 10K type strain sequencing project: providing services to taxonomists for standard genome sequencing and annotation.</title>
        <authorList>
            <consortium name="The Broad Institute Genomics Platform"/>
            <consortium name="The Broad Institute Genome Sequencing Center for Infectious Disease"/>
            <person name="Wu L."/>
            <person name="Ma J."/>
        </authorList>
    </citation>
    <scope>NUCLEOTIDE SEQUENCE [LARGE SCALE GENOMIC DNA]</scope>
    <source>
        <strain evidence="3">JCM 17808</strain>
    </source>
</reference>
<accession>A0ABP8J4I9</accession>
<evidence type="ECO:0000313" key="3">
    <source>
        <dbReference type="Proteomes" id="UP001500642"/>
    </source>
</evidence>
<evidence type="ECO:0000256" key="1">
    <source>
        <dbReference type="SAM" id="MobiDB-lite"/>
    </source>
</evidence>
<dbReference type="EMBL" id="BAABGL010000002">
    <property type="protein sequence ID" value="GAA4384889.1"/>
    <property type="molecule type" value="Genomic_DNA"/>
</dbReference>